<evidence type="ECO:0000256" key="2">
    <source>
        <dbReference type="ARBA" id="ARBA00022692"/>
    </source>
</evidence>
<evidence type="ECO:0000256" key="8">
    <source>
        <dbReference type="SAM" id="Phobius"/>
    </source>
</evidence>
<evidence type="ECO:0000256" key="1">
    <source>
        <dbReference type="ARBA" id="ARBA00004167"/>
    </source>
</evidence>
<dbReference type="InterPro" id="IPR036869">
    <property type="entry name" value="J_dom_sf"/>
</dbReference>
<comment type="similarity">
    <text evidence="6">Belongs to the TIM14 family.</text>
</comment>
<evidence type="ECO:0000313" key="11">
    <source>
        <dbReference type="Proteomes" id="UP000036102"/>
    </source>
</evidence>
<evidence type="ECO:0000259" key="9">
    <source>
        <dbReference type="PROSITE" id="PS50076"/>
    </source>
</evidence>
<dbReference type="STRING" id="1658765.Msub_12180"/>
<dbReference type="SUPFAM" id="SSF46565">
    <property type="entry name" value="Chaperone J-domain"/>
    <property type="match status" value="1"/>
</dbReference>
<evidence type="ECO:0000256" key="7">
    <source>
        <dbReference type="SAM" id="MobiDB-lite"/>
    </source>
</evidence>
<keyword evidence="3 8" id="KW-1133">Transmembrane helix</keyword>
<keyword evidence="4 8" id="KW-0472">Membrane</keyword>
<protein>
    <submittedName>
        <fullName evidence="10">DnaJ domain</fullName>
    </submittedName>
</protein>
<dbReference type="SMART" id="SM00271">
    <property type="entry name" value="DnaJ"/>
    <property type="match status" value="1"/>
</dbReference>
<name>A0A0J7JDR8_9GAMM</name>
<feature type="transmembrane region" description="Helical" evidence="8">
    <location>
        <begin position="6"/>
        <end position="27"/>
    </location>
</feature>
<comment type="caution">
    <text evidence="10">The sequence shown here is derived from an EMBL/GenBank/DDBJ whole genome shotgun (WGS) entry which is preliminary data.</text>
</comment>
<dbReference type="CDD" id="cd06257">
    <property type="entry name" value="DnaJ"/>
    <property type="match status" value="1"/>
</dbReference>
<feature type="transmembrane region" description="Helical" evidence="8">
    <location>
        <begin position="39"/>
        <end position="56"/>
    </location>
</feature>
<proteinExistence type="inferred from homology"/>
<keyword evidence="5" id="KW-0143">Chaperone</keyword>
<dbReference type="PROSITE" id="PS50076">
    <property type="entry name" value="DNAJ_2"/>
    <property type="match status" value="1"/>
</dbReference>
<comment type="subcellular location">
    <subcellularLocation>
        <location evidence="1">Membrane</location>
        <topology evidence="1">Single-pass membrane protein</topology>
    </subcellularLocation>
</comment>
<sequence>MGQPARGISVPLTLLVIFLSVVAWVWVRNQPASQRKAAILKLVLSAGVTMVALLAVTGRLHFVFALLVLLFPLLRRVLPALLMGGASGLGKGDATASSGNQSHVSSDILKMSLDHDSGTMSGEILKGPMAGRALADLSESEFIELLRYCREQDEDSARLLETYLDRRFGDSWRADDQADTDTGNAGDRGSSAGAGGPLTESEALDILGLAPGASREDIIQAHRRMMQKLHPDRGGSNYLAARINEAKECLLGS</sequence>
<organism evidence="10 11">
    <name type="scientific">Marinobacter subterrani</name>
    <dbReference type="NCBI Taxonomy" id="1658765"/>
    <lineage>
        <taxon>Bacteria</taxon>
        <taxon>Pseudomonadati</taxon>
        <taxon>Pseudomonadota</taxon>
        <taxon>Gammaproteobacteria</taxon>
        <taxon>Pseudomonadales</taxon>
        <taxon>Marinobacteraceae</taxon>
        <taxon>Marinobacter</taxon>
    </lineage>
</organism>
<evidence type="ECO:0000256" key="6">
    <source>
        <dbReference type="ARBA" id="ARBA00038105"/>
    </source>
</evidence>
<dbReference type="AlphaFoldDB" id="A0A0J7JDR8"/>
<gene>
    <name evidence="10" type="ORF">Msub_12180</name>
</gene>
<keyword evidence="2 8" id="KW-0812">Transmembrane</keyword>
<evidence type="ECO:0000256" key="4">
    <source>
        <dbReference type="ARBA" id="ARBA00023136"/>
    </source>
</evidence>
<dbReference type="InterPro" id="IPR001623">
    <property type="entry name" value="DnaJ_domain"/>
</dbReference>
<keyword evidence="11" id="KW-1185">Reference proteome</keyword>
<dbReference type="GO" id="GO:0016020">
    <property type="term" value="C:membrane"/>
    <property type="evidence" value="ECO:0007669"/>
    <property type="project" value="UniProtKB-SubCell"/>
</dbReference>
<evidence type="ECO:0000313" key="10">
    <source>
        <dbReference type="EMBL" id="KMQ75971.1"/>
    </source>
</evidence>
<dbReference type="Proteomes" id="UP000036102">
    <property type="component" value="Unassembled WGS sequence"/>
</dbReference>
<dbReference type="PATRIC" id="fig|1658765.3.peg.2185"/>
<accession>A0A0J7JDR8</accession>
<evidence type="ECO:0000256" key="3">
    <source>
        <dbReference type="ARBA" id="ARBA00022989"/>
    </source>
</evidence>
<feature type="region of interest" description="Disordered" evidence="7">
    <location>
        <begin position="174"/>
        <end position="197"/>
    </location>
</feature>
<dbReference type="EMBL" id="LFBU01000001">
    <property type="protein sequence ID" value="KMQ75971.1"/>
    <property type="molecule type" value="Genomic_DNA"/>
</dbReference>
<dbReference type="Gene3D" id="1.10.287.110">
    <property type="entry name" value="DnaJ domain"/>
    <property type="match status" value="1"/>
</dbReference>
<evidence type="ECO:0000256" key="5">
    <source>
        <dbReference type="ARBA" id="ARBA00023186"/>
    </source>
</evidence>
<reference evidence="10 11" key="1">
    <citation type="submission" date="2015-06" db="EMBL/GenBank/DDBJ databases">
        <title>Marinobacter subterrani, a genetically tractable neutrophilic iron-oxidizing strain isolated from the Soudan Iron Mine.</title>
        <authorList>
            <person name="Bonis B.M."/>
            <person name="Gralnick J.A."/>
        </authorList>
    </citation>
    <scope>NUCLEOTIDE SEQUENCE [LARGE SCALE GENOMIC DNA]</scope>
    <source>
        <strain evidence="10 11">JG233</strain>
    </source>
</reference>
<dbReference type="PANTHER" id="PTHR12763:SF28">
    <property type="entry name" value="GEO10507P1-RELATED"/>
    <property type="match status" value="1"/>
</dbReference>
<feature type="domain" description="J" evidence="9">
    <location>
        <begin position="202"/>
        <end position="253"/>
    </location>
</feature>
<dbReference type="PANTHER" id="PTHR12763">
    <property type="match status" value="1"/>
</dbReference>